<dbReference type="InterPro" id="IPR003661">
    <property type="entry name" value="HisK_dim/P_dom"/>
</dbReference>
<feature type="coiled-coil region" evidence="12">
    <location>
        <begin position="232"/>
        <end position="266"/>
    </location>
</feature>
<keyword evidence="7 16" id="KW-0418">Kinase</keyword>
<dbReference type="FunFam" id="1.10.287.130:FF:000038">
    <property type="entry name" value="Sensory transduction histidine kinase"/>
    <property type="match status" value="1"/>
</dbReference>
<feature type="domain" description="Histidine kinase" evidence="14">
    <location>
        <begin position="280"/>
        <end position="499"/>
    </location>
</feature>
<gene>
    <name evidence="16" type="ORF">OZSIB_1524</name>
</gene>
<dbReference type="FunFam" id="3.30.565.10:FF:000010">
    <property type="entry name" value="Sensor histidine kinase RcsC"/>
    <property type="match status" value="1"/>
</dbReference>
<evidence type="ECO:0000259" key="14">
    <source>
        <dbReference type="PROSITE" id="PS50109"/>
    </source>
</evidence>
<dbReference type="GO" id="GO:0016020">
    <property type="term" value="C:membrane"/>
    <property type="evidence" value="ECO:0007669"/>
    <property type="project" value="UniProtKB-SubCell"/>
</dbReference>
<dbReference type="EC" id="2.7.13.3" evidence="3"/>
<dbReference type="CDD" id="cd06225">
    <property type="entry name" value="HAMP"/>
    <property type="match status" value="1"/>
</dbReference>
<keyword evidence="9" id="KW-0902">Two-component regulatory system</keyword>
<dbReference type="InterPro" id="IPR036097">
    <property type="entry name" value="HisK_dim/P_sf"/>
</dbReference>
<reference evidence="16 17" key="1">
    <citation type="submission" date="2018-05" db="EMBL/GenBank/DDBJ databases">
        <title>A metagenomic window into the 2 km-deep terrestrial subsurface aquifer revealed taxonomically and functionally diverse microbial community comprising novel uncultured bacterial lineages.</title>
        <authorList>
            <person name="Kadnikov V.V."/>
            <person name="Mardanov A.V."/>
            <person name="Beletsky A.V."/>
            <person name="Banks D."/>
            <person name="Pimenov N.V."/>
            <person name="Frank Y.A."/>
            <person name="Karnachuk O.V."/>
            <person name="Ravin N.V."/>
        </authorList>
    </citation>
    <scope>NUCLEOTIDE SEQUENCE [LARGE SCALE GENOMIC DNA]</scope>
    <source>
        <strain evidence="16">BY5</strain>
    </source>
</reference>
<dbReference type="PRINTS" id="PR00344">
    <property type="entry name" value="BCTRLSENSOR"/>
</dbReference>
<dbReference type="InterPro" id="IPR003660">
    <property type="entry name" value="HAMP_dom"/>
</dbReference>
<keyword evidence="10 13" id="KW-0472">Membrane</keyword>
<keyword evidence="4" id="KW-0597">Phosphoprotein</keyword>
<dbReference type="Pfam" id="PF00512">
    <property type="entry name" value="HisKA"/>
    <property type="match status" value="1"/>
</dbReference>
<keyword evidence="11" id="KW-0131">Cell cycle</keyword>
<evidence type="ECO:0000256" key="13">
    <source>
        <dbReference type="SAM" id="Phobius"/>
    </source>
</evidence>
<keyword evidence="5" id="KW-0808">Transferase</keyword>
<dbReference type="InterPro" id="IPR036890">
    <property type="entry name" value="HATPase_C_sf"/>
</dbReference>
<keyword evidence="12" id="KW-0175">Coiled coil</keyword>
<dbReference type="EMBL" id="QOQW01000023">
    <property type="protein sequence ID" value="RCK78422.1"/>
    <property type="molecule type" value="Genomic_DNA"/>
</dbReference>
<dbReference type="SUPFAM" id="SSF47384">
    <property type="entry name" value="Homodimeric domain of signal transducing histidine kinase"/>
    <property type="match status" value="1"/>
</dbReference>
<evidence type="ECO:0000256" key="3">
    <source>
        <dbReference type="ARBA" id="ARBA00012438"/>
    </source>
</evidence>
<dbReference type="Gene3D" id="1.10.287.130">
    <property type="match status" value="1"/>
</dbReference>
<evidence type="ECO:0000256" key="11">
    <source>
        <dbReference type="ARBA" id="ARBA00023306"/>
    </source>
</evidence>
<evidence type="ECO:0000256" key="9">
    <source>
        <dbReference type="ARBA" id="ARBA00023012"/>
    </source>
</evidence>
<evidence type="ECO:0000313" key="16">
    <source>
        <dbReference type="EMBL" id="RCK78422.1"/>
    </source>
</evidence>
<keyword evidence="13" id="KW-0812">Transmembrane</keyword>
<feature type="transmembrane region" description="Helical" evidence="13">
    <location>
        <begin position="16"/>
        <end position="37"/>
    </location>
</feature>
<keyword evidence="13" id="KW-1133">Transmembrane helix</keyword>
<evidence type="ECO:0000256" key="10">
    <source>
        <dbReference type="ARBA" id="ARBA00023136"/>
    </source>
</evidence>
<dbReference type="CDD" id="cd00082">
    <property type="entry name" value="HisKA"/>
    <property type="match status" value="1"/>
</dbReference>
<dbReference type="Gene3D" id="3.30.565.10">
    <property type="entry name" value="Histidine kinase-like ATPase, C-terminal domain"/>
    <property type="match status" value="1"/>
</dbReference>
<dbReference type="PROSITE" id="PS50885">
    <property type="entry name" value="HAMP"/>
    <property type="match status" value="1"/>
</dbReference>
<dbReference type="InterPro" id="IPR003594">
    <property type="entry name" value="HATPase_dom"/>
</dbReference>
<comment type="subcellular location">
    <subcellularLocation>
        <location evidence="2">Membrane</location>
    </subcellularLocation>
</comment>
<evidence type="ECO:0000256" key="12">
    <source>
        <dbReference type="SAM" id="Coils"/>
    </source>
</evidence>
<evidence type="ECO:0000256" key="6">
    <source>
        <dbReference type="ARBA" id="ARBA00022741"/>
    </source>
</evidence>
<evidence type="ECO:0000256" key="7">
    <source>
        <dbReference type="ARBA" id="ARBA00022777"/>
    </source>
</evidence>
<keyword evidence="6" id="KW-0547">Nucleotide-binding</keyword>
<feature type="domain" description="HAMP" evidence="15">
    <location>
        <begin position="187"/>
        <end position="240"/>
    </location>
</feature>
<dbReference type="SMART" id="SM00387">
    <property type="entry name" value="HATPase_c"/>
    <property type="match status" value="1"/>
</dbReference>
<dbReference type="InterPro" id="IPR004358">
    <property type="entry name" value="Sig_transdc_His_kin-like_C"/>
</dbReference>
<evidence type="ECO:0000313" key="17">
    <source>
        <dbReference type="Proteomes" id="UP000252355"/>
    </source>
</evidence>
<dbReference type="InterPro" id="IPR033417">
    <property type="entry name" value="CHASE8"/>
</dbReference>
<proteinExistence type="predicted"/>
<dbReference type="SMART" id="SM00388">
    <property type="entry name" value="HisKA"/>
    <property type="match status" value="1"/>
</dbReference>
<dbReference type="GO" id="GO:0000155">
    <property type="term" value="F:phosphorelay sensor kinase activity"/>
    <property type="evidence" value="ECO:0007669"/>
    <property type="project" value="InterPro"/>
</dbReference>
<sequence>MNPFALFRRLPIKHKLVAITMLISLGGLLLTTWAFLVRERAYMRRALAEDVTVLARLVGDRSSAALLFDDAQLAAENLAALRVKEAVIGACIFDAQGGLVATYIADRLGSAAFPLPAFQAEAGQIWTPGFLEVFEPIFVQGRRVGTVYLQASLACVDRLLAQHFLAAVIIFIAVAALTWVLANRLQGLVSEPISALTRTAEMITQHQDFSVRAAVTSQDEIGILVMAFNDMLDTIEAQNRELRECNRLLETRVAERTAELQQAKERAEVADQVKSAFLATMSHELRTPLNSIIGFTGILLQGLAGPLNDEQRKQLGMVQNSSRHLLALVNDVLDISKIEAGQLKINFAPCDPRASLEKTVKLVAPLAEKKGLALKLEMPDHLPPLVTDLCRFEQVLLNLVNNAVKYTETGSVTIRVTLEPDDILQVAVIDTGIGIKPEDLPHLFKPFRQLDSGLARRYEGTGLGLSICRKLLDLMGGSIQVASEVGRGSTFTVRLPLAPGGTS</sequence>
<dbReference type="SMART" id="SM00304">
    <property type="entry name" value="HAMP"/>
    <property type="match status" value="1"/>
</dbReference>
<dbReference type="CDD" id="cd16922">
    <property type="entry name" value="HATPase_EvgS-ArcB-TorS-like"/>
    <property type="match status" value="1"/>
</dbReference>
<comment type="caution">
    <text evidence="16">The sequence shown here is derived from an EMBL/GenBank/DDBJ whole genome shotgun (WGS) entry which is preliminary data.</text>
</comment>
<organism evidence="16 17">
    <name type="scientific">Candidatus Ozemobacter sibiricus</name>
    <dbReference type="NCBI Taxonomy" id="2268124"/>
    <lineage>
        <taxon>Bacteria</taxon>
        <taxon>Candidatus Ozemobacteria</taxon>
        <taxon>Candidatus Ozemobacterales</taxon>
        <taxon>Candidatus Ozemobacteraceae</taxon>
        <taxon>Candidatus Ozemobacter</taxon>
    </lineage>
</organism>
<evidence type="ECO:0000256" key="8">
    <source>
        <dbReference type="ARBA" id="ARBA00022840"/>
    </source>
</evidence>
<evidence type="ECO:0000256" key="1">
    <source>
        <dbReference type="ARBA" id="ARBA00000085"/>
    </source>
</evidence>
<accession>A0A367ZLY1</accession>
<dbReference type="InterPro" id="IPR005467">
    <property type="entry name" value="His_kinase_dom"/>
</dbReference>
<dbReference type="PROSITE" id="PS50109">
    <property type="entry name" value="HIS_KIN"/>
    <property type="match status" value="1"/>
</dbReference>
<dbReference type="Pfam" id="PF00672">
    <property type="entry name" value="HAMP"/>
    <property type="match status" value="1"/>
</dbReference>
<dbReference type="GO" id="GO:0005524">
    <property type="term" value="F:ATP binding"/>
    <property type="evidence" value="ECO:0007669"/>
    <property type="project" value="UniProtKB-KW"/>
</dbReference>
<evidence type="ECO:0000256" key="4">
    <source>
        <dbReference type="ARBA" id="ARBA00022553"/>
    </source>
</evidence>
<dbReference type="Gene3D" id="6.10.340.10">
    <property type="match status" value="1"/>
</dbReference>
<protein>
    <recommendedName>
        <fullName evidence="3">histidine kinase</fullName>
        <ecNumber evidence="3">2.7.13.3</ecNumber>
    </recommendedName>
</protein>
<evidence type="ECO:0000259" key="15">
    <source>
        <dbReference type="PROSITE" id="PS50885"/>
    </source>
</evidence>
<name>A0A367ZLY1_9BACT</name>
<dbReference type="Pfam" id="PF02518">
    <property type="entry name" value="HATPase_c"/>
    <property type="match status" value="1"/>
</dbReference>
<dbReference type="SUPFAM" id="SSF158472">
    <property type="entry name" value="HAMP domain-like"/>
    <property type="match status" value="1"/>
</dbReference>
<dbReference type="Proteomes" id="UP000252355">
    <property type="component" value="Unassembled WGS sequence"/>
</dbReference>
<comment type="catalytic activity">
    <reaction evidence="1">
        <text>ATP + protein L-histidine = ADP + protein N-phospho-L-histidine.</text>
        <dbReference type="EC" id="2.7.13.3"/>
    </reaction>
</comment>
<keyword evidence="8" id="KW-0067">ATP-binding</keyword>
<dbReference type="Pfam" id="PF17152">
    <property type="entry name" value="CHASE8"/>
    <property type="match status" value="1"/>
</dbReference>
<dbReference type="PANTHER" id="PTHR43047">
    <property type="entry name" value="TWO-COMPONENT HISTIDINE PROTEIN KINASE"/>
    <property type="match status" value="1"/>
</dbReference>
<evidence type="ECO:0000256" key="5">
    <source>
        <dbReference type="ARBA" id="ARBA00022679"/>
    </source>
</evidence>
<feature type="transmembrane region" description="Helical" evidence="13">
    <location>
        <begin position="164"/>
        <end position="182"/>
    </location>
</feature>
<evidence type="ECO:0000256" key="2">
    <source>
        <dbReference type="ARBA" id="ARBA00004370"/>
    </source>
</evidence>
<dbReference type="SUPFAM" id="SSF55874">
    <property type="entry name" value="ATPase domain of HSP90 chaperone/DNA topoisomerase II/histidine kinase"/>
    <property type="match status" value="1"/>
</dbReference>
<dbReference type="AlphaFoldDB" id="A0A367ZLY1"/>